<dbReference type="VEuPathDB" id="CryptoDB:Cvel_27122"/>
<organism evidence="2">
    <name type="scientific">Chromera velia CCMP2878</name>
    <dbReference type="NCBI Taxonomy" id="1169474"/>
    <lineage>
        <taxon>Eukaryota</taxon>
        <taxon>Sar</taxon>
        <taxon>Alveolata</taxon>
        <taxon>Colpodellida</taxon>
        <taxon>Chromeraceae</taxon>
        <taxon>Chromera</taxon>
    </lineage>
</organism>
<feature type="compositionally biased region" description="Basic and acidic residues" evidence="1">
    <location>
        <begin position="27"/>
        <end position="37"/>
    </location>
</feature>
<dbReference type="EMBL" id="CDMZ01002555">
    <property type="protein sequence ID" value="CEM42889.1"/>
    <property type="molecule type" value="Genomic_DNA"/>
</dbReference>
<reference evidence="2" key="1">
    <citation type="submission" date="2014-11" db="EMBL/GenBank/DDBJ databases">
        <authorList>
            <person name="Otto D Thomas"/>
            <person name="Naeem Raeece"/>
        </authorList>
    </citation>
    <scope>NUCLEOTIDE SEQUENCE</scope>
</reference>
<name>A0A0G4HG34_9ALVE</name>
<feature type="compositionally biased region" description="Low complexity" evidence="1">
    <location>
        <begin position="399"/>
        <end position="412"/>
    </location>
</feature>
<sequence length="478" mass="51212">MGVDGGALGGSRGWGSLLSSLKKGKGKVPDDPLKEVNLKQTPAAGEGLKEAKQEGGVTTEASSQEKYAALSTGLEEFDKKNKDKLQAGDVDEICWGTSRRSRSGSRNWSLHSVPEFDNLGEFERLWGWTGFPKHPEGIDSTDWFVRCVEKRLDAQEEQLKLRRRLIDLLIKRSFKGEVQELLQPLLDDYALSLTKFYKGLADNLMVDLAGREKRRISSGEGKVIELLLSPDDLTKLLRPALPLHPPPVGLLTDSEGRCSAPHGIQMHYQLPRGFSLKTSHPTEARAAAQGTGPGGKVAPFQGEGTEADGKREKDWGAAAISSGQRKESKDEGGQDGPGRASTAGTGGGEALGWLFDDPALHFHASSLFGAVRSVYARTEGPQLLLGRDLQSKNEGDDQSSGGTRTGSCTSNSVSGKEDHKNGNEKNEGGEAYDDTEAESNFAGPACKVPSISASVLISRAKQRSAGVRVPSAVSSLPH</sequence>
<feature type="region of interest" description="Disordered" evidence="1">
    <location>
        <begin position="386"/>
        <end position="445"/>
    </location>
</feature>
<gene>
    <name evidence="2" type="ORF">Cvel_27122</name>
</gene>
<feature type="compositionally biased region" description="Basic and acidic residues" evidence="1">
    <location>
        <begin position="415"/>
        <end position="428"/>
    </location>
</feature>
<feature type="region of interest" description="Disordered" evidence="1">
    <location>
        <begin position="280"/>
        <end position="345"/>
    </location>
</feature>
<evidence type="ECO:0000256" key="1">
    <source>
        <dbReference type="SAM" id="MobiDB-lite"/>
    </source>
</evidence>
<feature type="region of interest" description="Disordered" evidence="1">
    <location>
        <begin position="19"/>
        <end position="65"/>
    </location>
</feature>
<accession>A0A0G4HG34</accession>
<protein>
    <submittedName>
        <fullName evidence="2">Uncharacterized protein</fullName>
    </submittedName>
</protein>
<dbReference type="AlphaFoldDB" id="A0A0G4HG34"/>
<proteinExistence type="predicted"/>
<evidence type="ECO:0000313" key="2">
    <source>
        <dbReference type="EMBL" id="CEM42889.1"/>
    </source>
</evidence>